<keyword evidence="2" id="KW-1185">Reference proteome</keyword>
<name>A0ACB9AZ51_ARCLA</name>
<reference evidence="1 2" key="2">
    <citation type="journal article" date="2022" name="Mol. Ecol. Resour.">
        <title>The genomes of chicory, endive, great burdock and yacon provide insights into Asteraceae paleo-polyploidization history and plant inulin production.</title>
        <authorList>
            <person name="Fan W."/>
            <person name="Wang S."/>
            <person name="Wang H."/>
            <person name="Wang A."/>
            <person name="Jiang F."/>
            <person name="Liu H."/>
            <person name="Zhao H."/>
            <person name="Xu D."/>
            <person name="Zhang Y."/>
        </authorList>
    </citation>
    <scope>NUCLEOTIDE SEQUENCE [LARGE SCALE GENOMIC DNA]</scope>
    <source>
        <strain evidence="2">cv. Niubang</strain>
    </source>
</reference>
<gene>
    <name evidence="1" type="ORF">L6452_22350</name>
</gene>
<proteinExistence type="predicted"/>
<evidence type="ECO:0000313" key="2">
    <source>
        <dbReference type="Proteomes" id="UP001055879"/>
    </source>
</evidence>
<comment type="caution">
    <text evidence="1">The sequence shown here is derived from an EMBL/GenBank/DDBJ whole genome shotgun (WGS) entry which is preliminary data.</text>
</comment>
<reference evidence="2" key="1">
    <citation type="journal article" date="2022" name="Mol. Ecol. Resour.">
        <title>The genomes of chicory, endive, great burdock and yacon provide insights into Asteraceae palaeo-polyploidization history and plant inulin production.</title>
        <authorList>
            <person name="Fan W."/>
            <person name="Wang S."/>
            <person name="Wang H."/>
            <person name="Wang A."/>
            <person name="Jiang F."/>
            <person name="Liu H."/>
            <person name="Zhao H."/>
            <person name="Xu D."/>
            <person name="Zhang Y."/>
        </authorList>
    </citation>
    <scope>NUCLEOTIDE SEQUENCE [LARGE SCALE GENOMIC DNA]</scope>
    <source>
        <strain evidence="2">cv. Niubang</strain>
    </source>
</reference>
<organism evidence="1 2">
    <name type="scientific">Arctium lappa</name>
    <name type="common">Greater burdock</name>
    <name type="synonym">Lappa major</name>
    <dbReference type="NCBI Taxonomy" id="4217"/>
    <lineage>
        <taxon>Eukaryota</taxon>
        <taxon>Viridiplantae</taxon>
        <taxon>Streptophyta</taxon>
        <taxon>Embryophyta</taxon>
        <taxon>Tracheophyta</taxon>
        <taxon>Spermatophyta</taxon>
        <taxon>Magnoliopsida</taxon>
        <taxon>eudicotyledons</taxon>
        <taxon>Gunneridae</taxon>
        <taxon>Pentapetalae</taxon>
        <taxon>asterids</taxon>
        <taxon>campanulids</taxon>
        <taxon>Asterales</taxon>
        <taxon>Asteraceae</taxon>
        <taxon>Carduoideae</taxon>
        <taxon>Cardueae</taxon>
        <taxon>Arctiinae</taxon>
        <taxon>Arctium</taxon>
    </lineage>
</organism>
<protein>
    <submittedName>
        <fullName evidence="1">Uncharacterized protein</fullName>
    </submittedName>
</protein>
<sequence>MAAFQAVLGNLPAGDRRVLTTVNTGASTLSVLGSGFIILCYICFKDLRKFSFKLVFFLSLSDMLCSIFSIVGYAC</sequence>
<accession>A0ACB9AZ51</accession>
<dbReference type="EMBL" id="CM042053">
    <property type="protein sequence ID" value="KAI3715369.1"/>
    <property type="molecule type" value="Genomic_DNA"/>
</dbReference>
<dbReference type="Proteomes" id="UP001055879">
    <property type="component" value="Linkage Group LG07"/>
</dbReference>
<evidence type="ECO:0000313" key="1">
    <source>
        <dbReference type="EMBL" id="KAI3715369.1"/>
    </source>
</evidence>